<feature type="domain" description="Response regulatory" evidence="4">
    <location>
        <begin position="5"/>
        <end position="121"/>
    </location>
</feature>
<dbReference type="Proteomes" id="UP000474967">
    <property type="component" value="Unassembled WGS sequence"/>
</dbReference>
<reference evidence="5 6" key="1">
    <citation type="journal article" date="2014" name="J. Microbiol.">
        <title>Diaminobutyricibacter tongyongensis gen. nov., sp. nov. and Homoserinibacter gongjuensis gen. nov., sp. nov. belong to the family Microbacteriaceae.</title>
        <authorList>
            <person name="Kim S.J."/>
            <person name="Ahn J.H."/>
            <person name="Weon H.Y."/>
            <person name="Hamada M."/>
            <person name="Suzuki K."/>
            <person name="Kwon S.W."/>
        </authorList>
    </citation>
    <scope>NUCLEOTIDE SEQUENCE [LARGE SCALE GENOMIC DNA]</scope>
    <source>
        <strain evidence="5 6">NBRC 108724</strain>
    </source>
</reference>
<dbReference type="SUPFAM" id="SSF52172">
    <property type="entry name" value="CheY-like"/>
    <property type="match status" value="1"/>
</dbReference>
<keyword evidence="2" id="KW-0902">Two-component regulatory system</keyword>
<dbReference type="PROSITE" id="PS50110">
    <property type="entry name" value="RESPONSE_REGULATORY"/>
    <property type="match status" value="1"/>
</dbReference>
<dbReference type="GO" id="GO:0000160">
    <property type="term" value="P:phosphorelay signal transduction system"/>
    <property type="evidence" value="ECO:0007669"/>
    <property type="project" value="UniProtKB-KW"/>
</dbReference>
<evidence type="ECO:0000256" key="3">
    <source>
        <dbReference type="PROSITE-ProRule" id="PRU00169"/>
    </source>
</evidence>
<evidence type="ECO:0000256" key="1">
    <source>
        <dbReference type="ARBA" id="ARBA00022553"/>
    </source>
</evidence>
<dbReference type="Pfam" id="PF00072">
    <property type="entry name" value="Response_reg"/>
    <property type="match status" value="1"/>
</dbReference>
<dbReference type="EMBL" id="JAAGWY010000001">
    <property type="protein sequence ID" value="NEN04300.1"/>
    <property type="molecule type" value="Genomic_DNA"/>
</dbReference>
<dbReference type="PANTHER" id="PTHR45339:SF1">
    <property type="entry name" value="HYBRID SIGNAL TRANSDUCTION HISTIDINE KINASE J"/>
    <property type="match status" value="1"/>
</dbReference>
<feature type="modified residue" description="4-aspartylphosphate" evidence="3">
    <location>
        <position position="54"/>
    </location>
</feature>
<gene>
    <name evidence="5" type="ORF">G3T36_00285</name>
</gene>
<dbReference type="AlphaFoldDB" id="A0A6L9XSA7"/>
<protein>
    <submittedName>
        <fullName evidence="5">Response regulator</fullName>
    </submittedName>
</protein>
<evidence type="ECO:0000313" key="6">
    <source>
        <dbReference type="Proteomes" id="UP000474967"/>
    </source>
</evidence>
<keyword evidence="1 3" id="KW-0597">Phosphoprotein</keyword>
<dbReference type="InterPro" id="IPR011006">
    <property type="entry name" value="CheY-like_superfamily"/>
</dbReference>
<evidence type="ECO:0000313" key="5">
    <source>
        <dbReference type="EMBL" id="NEN04300.1"/>
    </source>
</evidence>
<evidence type="ECO:0000256" key="2">
    <source>
        <dbReference type="ARBA" id="ARBA00023012"/>
    </source>
</evidence>
<dbReference type="PANTHER" id="PTHR45339">
    <property type="entry name" value="HYBRID SIGNAL TRANSDUCTION HISTIDINE KINASE J"/>
    <property type="match status" value="1"/>
</dbReference>
<comment type="caution">
    <text evidence="5">The sequence shown here is derived from an EMBL/GenBank/DDBJ whole genome shotgun (WGS) entry which is preliminary data.</text>
</comment>
<keyword evidence="6" id="KW-1185">Reference proteome</keyword>
<dbReference type="SMART" id="SM00448">
    <property type="entry name" value="REC"/>
    <property type="match status" value="1"/>
</dbReference>
<proteinExistence type="predicted"/>
<organism evidence="5 6">
    <name type="scientific">Leifsonia tongyongensis</name>
    <dbReference type="NCBI Taxonomy" id="1268043"/>
    <lineage>
        <taxon>Bacteria</taxon>
        <taxon>Bacillati</taxon>
        <taxon>Actinomycetota</taxon>
        <taxon>Actinomycetes</taxon>
        <taxon>Micrococcales</taxon>
        <taxon>Microbacteriaceae</taxon>
        <taxon>Leifsonia</taxon>
    </lineage>
</organism>
<dbReference type="RefSeq" id="WP_163287447.1">
    <property type="nucleotide sequence ID" value="NZ_JAAGWY010000001.1"/>
</dbReference>
<evidence type="ECO:0000259" key="4">
    <source>
        <dbReference type="PROSITE" id="PS50110"/>
    </source>
</evidence>
<name>A0A6L9XSA7_9MICO</name>
<dbReference type="Gene3D" id="3.40.50.2300">
    <property type="match status" value="1"/>
</dbReference>
<accession>A0A6L9XSA7</accession>
<sequence length="129" mass="13730">MSGNRILVVEDNPLNLKLVRDVLNAHGFEVVEAVSGEEGVALASSCSPDLVLMDLQLPGIDGYEALRLLRQDSRLGGVPVVAFTAFAMLEDRERTSREGFDGYLAKPISVGALPSQVGEFLSNGRADAG</sequence>
<dbReference type="InterPro" id="IPR001789">
    <property type="entry name" value="Sig_transdc_resp-reg_receiver"/>
</dbReference>